<keyword evidence="2" id="KW-1185">Reference proteome</keyword>
<dbReference type="AlphaFoldDB" id="A0A6A4WZ67"/>
<sequence>MRSFAIQAPAITYTAAAPAVIKKNIEIPITKTVHYADEPVVTGHTTNIIKPTINAPAISAPRTLVGKSVTNPATVSVRKYAAEVKTVNPVPAPYDVPYDVPQPYAVPTPVHTAPVEVRKRVYAPTAYAAPAVAVGAAPAYPDVAASGAVIASSAALPVGGAHAPVAAQSAVALRAAAFSPLSLGAIDLDGLDISTYALDLEDCDCDE</sequence>
<gene>
    <name evidence="1" type="ORF">FJT64_016520</name>
</gene>
<dbReference type="Proteomes" id="UP000440578">
    <property type="component" value="Unassembled WGS sequence"/>
</dbReference>
<comment type="caution">
    <text evidence="1">The sequence shown here is derived from an EMBL/GenBank/DDBJ whole genome shotgun (WGS) entry which is preliminary data.</text>
</comment>
<dbReference type="OrthoDB" id="8197483at2759"/>
<dbReference type="EMBL" id="VIIS01000135">
    <property type="protein sequence ID" value="KAF0312806.1"/>
    <property type="molecule type" value="Genomic_DNA"/>
</dbReference>
<organism evidence="1 2">
    <name type="scientific">Amphibalanus amphitrite</name>
    <name type="common">Striped barnacle</name>
    <name type="synonym">Balanus amphitrite</name>
    <dbReference type="NCBI Taxonomy" id="1232801"/>
    <lineage>
        <taxon>Eukaryota</taxon>
        <taxon>Metazoa</taxon>
        <taxon>Ecdysozoa</taxon>
        <taxon>Arthropoda</taxon>
        <taxon>Crustacea</taxon>
        <taxon>Multicrustacea</taxon>
        <taxon>Cirripedia</taxon>
        <taxon>Thoracica</taxon>
        <taxon>Thoracicalcarea</taxon>
        <taxon>Balanomorpha</taxon>
        <taxon>Balanoidea</taxon>
        <taxon>Balanidae</taxon>
        <taxon>Amphibalaninae</taxon>
        <taxon>Amphibalanus</taxon>
    </lineage>
</organism>
<reference evidence="1 2" key="1">
    <citation type="submission" date="2019-07" db="EMBL/GenBank/DDBJ databases">
        <title>Draft genome assembly of a fouling barnacle, Amphibalanus amphitrite (Darwin, 1854): The first reference genome for Thecostraca.</title>
        <authorList>
            <person name="Kim W."/>
        </authorList>
    </citation>
    <scope>NUCLEOTIDE SEQUENCE [LARGE SCALE GENOMIC DNA]</scope>
    <source>
        <strain evidence="1">SNU_AA5</strain>
        <tissue evidence="1">Soma without cirri and trophi</tissue>
    </source>
</reference>
<evidence type="ECO:0000313" key="1">
    <source>
        <dbReference type="EMBL" id="KAF0312806.1"/>
    </source>
</evidence>
<evidence type="ECO:0000313" key="2">
    <source>
        <dbReference type="Proteomes" id="UP000440578"/>
    </source>
</evidence>
<protein>
    <submittedName>
        <fullName evidence="1">Uncharacterized protein</fullName>
    </submittedName>
</protein>
<proteinExistence type="predicted"/>
<accession>A0A6A4WZ67</accession>
<name>A0A6A4WZ67_AMPAM</name>